<dbReference type="EMBL" id="REGN01002755">
    <property type="protein sequence ID" value="RNA26348.1"/>
    <property type="molecule type" value="Genomic_DNA"/>
</dbReference>
<proteinExistence type="predicted"/>
<reference evidence="2 3" key="1">
    <citation type="journal article" date="2018" name="Sci. Rep.">
        <title>Genomic signatures of local adaptation to the degree of environmental predictability in rotifers.</title>
        <authorList>
            <person name="Franch-Gras L."/>
            <person name="Hahn C."/>
            <person name="Garcia-Roger E.M."/>
            <person name="Carmona M.J."/>
            <person name="Serra M."/>
            <person name="Gomez A."/>
        </authorList>
    </citation>
    <scope>NUCLEOTIDE SEQUENCE [LARGE SCALE GENOMIC DNA]</scope>
    <source>
        <strain evidence="2">HYR1</strain>
    </source>
</reference>
<keyword evidence="1" id="KW-0472">Membrane</keyword>
<comment type="caution">
    <text evidence="2">The sequence shown here is derived from an EMBL/GenBank/DDBJ whole genome shotgun (WGS) entry which is preliminary data.</text>
</comment>
<keyword evidence="3" id="KW-1185">Reference proteome</keyword>
<accession>A0A3M7RSN7</accession>
<name>A0A3M7RSN7_BRAPC</name>
<gene>
    <name evidence="2" type="ORF">BpHYR1_004045</name>
</gene>
<protein>
    <submittedName>
        <fullName evidence="2">Uncharacterized protein</fullName>
    </submittedName>
</protein>
<feature type="transmembrane region" description="Helical" evidence="1">
    <location>
        <begin position="40"/>
        <end position="59"/>
    </location>
</feature>
<keyword evidence="1" id="KW-1133">Transmembrane helix</keyword>
<evidence type="ECO:0000256" key="1">
    <source>
        <dbReference type="SAM" id="Phobius"/>
    </source>
</evidence>
<dbReference type="Proteomes" id="UP000276133">
    <property type="component" value="Unassembled WGS sequence"/>
</dbReference>
<evidence type="ECO:0000313" key="3">
    <source>
        <dbReference type="Proteomes" id="UP000276133"/>
    </source>
</evidence>
<keyword evidence="1" id="KW-0812">Transmembrane</keyword>
<dbReference type="AlphaFoldDB" id="A0A3M7RSN7"/>
<evidence type="ECO:0000313" key="2">
    <source>
        <dbReference type="EMBL" id="RNA26348.1"/>
    </source>
</evidence>
<sequence>MLFYVAKNIFIAIAHKDLKQKKIKIKEKVKKDISFYNFQLQFRFLFSCLFLFFLINSRFRPTQVKKSSDSYGDFLLEK</sequence>
<organism evidence="2 3">
    <name type="scientific">Brachionus plicatilis</name>
    <name type="common">Marine rotifer</name>
    <name type="synonym">Brachionus muelleri</name>
    <dbReference type="NCBI Taxonomy" id="10195"/>
    <lineage>
        <taxon>Eukaryota</taxon>
        <taxon>Metazoa</taxon>
        <taxon>Spiralia</taxon>
        <taxon>Gnathifera</taxon>
        <taxon>Rotifera</taxon>
        <taxon>Eurotatoria</taxon>
        <taxon>Monogononta</taxon>
        <taxon>Pseudotrocha</taxon>
        <taxon>Ploima</taxon>
        <taxon>Brachionidae</taxon>
        <taxon>Brachionus</taxon>
    </lineage>
</organism>